<reference evidence="1 2" key="1">
    <citation type="journal article" date="2009" name="Science">
        <title>Green evolution and dynamic adaptations revealed by genomes of the marine picoeukaryotes Micromonas.</title>
        <authorList>
            <person name="Worden A.Z."/>
            <person name="Lee J.H."/>
            <person name="Mock T."/>
            <person name="Rouze P."/>
            <person name="Simmons M.P."/>
            <person name="Aerts A.L."/>
            <person name="Allen A.E."/>
            <person name="Cuvelier M.L."/>
            <person name="Derelle E."/>
            <person name="Everett M.V."/>
            <person name="Foulon E."/>
            <person name="Grimwood J."/>
            <person name="Gundlach H."/>
            <person name="Henrissat B."/>
            <person name="Napoli C."/>
            <person name="McDonald S.M."/>
            <person name="Parker M.S."/>
            <person name="Rombauts S."/>
            <person name="Salamov A."/>
            <person name="Von Dassow P."/>
            <person name="Badger J.H."/>
            <person name="Coutinho P.M."/>
            <person name="Demir E."/>
            <person name="Dubchak I."/>
            <person name="Gentemann C."/>
            <person name="Eikrem W."/>
            <person name="Gready J.E."/>
            <person name="John U."/>
            <person name="Lanier W."/>
            <person name="Lindquist E.A."/>
            <person name="Lucas S."/>
            <person name="Mayer K.F."/>
            <person name="Moreau H."/>
            <person name="Not F."/>
            <person name="Otillar R."/>
            <person name="Panaud O."/>
            <person name="Pangilinan J."/>
            <person name="Paulsen I."/>
            <person name="Piegu B."/>
            <person name="Poliakov A."/>
            <person name="Robbens S."/>
            <person name="Schmutz J."/>
            <person name="Toulza E."/>
            <person name="Wyss T."/>
            <person name="Zelensky A."/>
            <person name="Zhou K."/>
            <person name="Armbrust E.V."/>
            <person name="Bhattacharya D."/>
            <person name="Goodenough U.W."/>
            <person name="Van de Peer Y."/>
            <person name="Grigoriev I.V."/>
        </authorList>
    </citation>
    <scope>NUCLEOTIDE SEQUENCE [LARGE SCALE GENOMIC DNA]</scope>
    <source>
        <strain evidence="2">RCC299 / NOUM17</strain>
    </source>
</reference>
<proteinExistence type="predicted"/>
<sequence>MQWTSSKCRGPSSSTSPSRFFRRAVAFAPRIRPHLPFIHRRPDDELKQTSNWISRAVRDEDFAIFRFTLGIPGIDDDEIPRVVGFLCTSLVLFNHVDSVHPPEAQTCTELIAFLLALACSTAPSLGRRLSEATPHSVHLSKIEDEVFALSQTISDVAKADMAWATYALLTQTNAGGVLVIGNDEPRVLCARGHVQSAKGTANRSGSGENIICSLTSNIRDSELMEVAEKIYLSDRRSIDMAGANMWKLLPWGTESVFMQLGNGNLRVVLFSEQPRAFSKRQRDCVAAIANKLCPNSY</sequence>
<dbReference type="InterPro" id="IPR044970">
    <property type="entry name" value="CCB2"/>
</dbReference>
<keyword evidence="2" id="KW-1185">Reference proteome</keyword>
<protein>
    <submittedName>
        <fullName evidence="1">Uncharacterized protein</fullName>
    </submittedName>
</protein>
<dbReference type="EMBL" id="CP001574">
    <property type="protein sequence ID" value="ACO68399.1"/>
    <property type="molecule type" value="Genomic_DNA"/>
</dbReference>
<dbReference type="STRING" id="296587.C1FDJ8"/>
<dbReference type="KEGG" id="mis:MICPUN_114045"/>
<evidence type="ECO:0000313" key="2">
    <source>
        <dbReference type="Proteomes" id="UP000002009"/>
    </source>
</evidence>
<dbReference type="GO" id="GO:0010190">
    <property type="term" value="P:cytochrome b6f complex assembly"/>
    <property type="evidence" value="ECO:0007669"/>
    <property type="project" value="InterPro"/>
</dbReference>
<dbReference type="OMA" id="DWFEKQI"/>
<dbReference type="GeneID" id="8250467"/>
<dbReference type="AlphaFoldDB" id="C1FDJ8"/>
<dbReference type="RefSeq" id="XP_002507141.1">
    <property type="nucleotide sequence ID" value="XM_002507095.1"/>
</dbReference>
<dbReference type="eggNOG" id="ENOG502QQM6">
    <property type="taxonomic scope" value="Eukaryota"/>
</dbReference>
<accession>C1FDJ8</accession>
<dbReference type="FunCoup" id="C1FDJ8">
    <property type="interactions" value="279"/>
</dbReference>
<evidence type="ECO:0000313" key="1">
    <source>
        <dbReference type="EMBL" id="ACO68399.1"/>
    </source>
</evidence>
<dbReference type="Proteomes" id="UP000002009">
    <property type="component" value="Chromosome 1"/>
</dbReference>
<dbReference type="PANTHER" id="PTHR36403:SF1">
    <property type="entry name" value="PROTEIN COFACTOR ASSEMBLY OF COMPLEX C SUBUNIT B CCB2, CHLOROPLASTIC"/>
    <property type="match status" value="1"/>
</dbReference>
<gene>
    <name evidence="1" type="ORF">MICPUN_114045</name>
</gene>
<dbReference type="InterPro" id="IPR021325">
    <property type="entry name" value="CCB2/CCB4"/>
</dbReference>
<dbReference type="OrthoDB" id="514937at2759"/>
<dbReference type="PANTHER" id="PTHR36403">
    <property type="entry name" value="PROTEIN COFACTOR ASSEMBLY OF COMPLEX C SUBUNIT B CCB2, CHLOROPLASTIC"/>
    <property type="match status" value="1"/>
</dbReference>
<name>C1FDJ8_MICCC</name>
<dbReference type="Pfam" id="PF11152">
    <property type="entry name" value="CCB2_CCB4"/>
    <property type="match status" value="1"/>
</dbReference>
<organism evidence="1 2">
    <name type="scientific">Micromonas commoda (strain RCC299 / NOUM17 / CCMP2709)</name>
    <name type="common">Picoplanktonic green alga</name>
    <dbReference type="NCBI Taxonomy" id="296587"/>
    <lineage>
        <taxon>Eukaryota</taxon>
        <taxon>Viridiplantae</taxon>
        <taxon>Chlorophyta</taxon>
        <taxon>Mamiellophyceae</taxon>
        <taxon>Mamiellales</taxon>
        <taxon>Mamiellaceae</taxon>
        <taxon>Micromonas</taxon>
    </lineage>
</organism>
<dbReference type="InParanoid" id="C1FDJ8"/>